<dbReference type="Pfam" id="PF00003">
    <property type="entry name" value="7tm_3"/>
    <property type="match status" value="1"/>
</dbReference>
<dbReference type="PANTHER" id="PTHR11040:SF44">
    <property type="entry name" value="PROTEIN ZNTC-RELATED"/>
    <property type="match status" value="1"/>
</dbReference>
<evidence type="ECO:0000256" key="3">
    <source>
        <dbReference type="ARBA" id="ARBA00013184"/>
    </source>
</evidence>
<dbReference type="SUPFAM" id="SSF53822">
    <property type="entry name" value="Periplasmic binding protein-like I"/>
    <property type="match status" value="1"/>
</dbReference>
<feature type="region of interest" description="Disordered" evidence="12">
    <location>
        <begin position="792"/>
        <end position="855"/>
    </location>
</feature>
<evidence type="ECO:0000313" key="16">
    <source>
        <dbReference type="Proteomes" id="UP001527925"/>
    </source>
</evidence>
<protein>
    <recommendedName>
        <fullName evidence="3">histone acetyltransferase</fullName>
        <ecNumber evidence="3">2.3.1.48</ecNumber>
    </recommendedName>
</protein>
<dbReference type="Gene3D" id="3.40.50.2300">
    <property type="match status" value="1"/>
</dbReference>
<evidence type="ECO:0000256" key="1">
    <source>
        <dbReference type="ARBA" id="ARBA00004123"/>
    </source>
</evidence>
<evidence type="ECO:0000256" key="7">
    <source>
        <dbReference type="ARBA" id="ARBA00023015"/>
    </source>
</evidence>
<dbReference type="Pfam" id="PF08214">
    <property type="entry name" value="HAT_KAT11"/>
    <property type="match status" value="1"/>
</dbReference>
<feature type="transmembrane region" description="Helical" evidence="13">
    <location>
        <begin position="1336"/>
        <end position="1356"/>
    </location>
</feature>
<dbReference type="EMBL" id="JADGIZ020000031">
    <property type="protein sequence ID" value="KAL2914630.1"/>
    <property type="molecule type" value="Genomic_DNA"/>
</dbReference>
<evidence type="ECO:0000313" key="15">
    <source>
        <dbReference type="EMBL" id="KAL2914630.1"/>
    </source>
</evidence>
<feature type="compositionally biased region" description="Basic and acidic residues" evidence="12">
    <location>
        <begin position="845"/>
        <end position="855"/>
    </location>
</feature>
<evidence type="ECO:0000256" key="2">
    <source>
        <dbReference type="ARBA" id="ARBA00004141"/>
    </source>
</evidence>
<dbReference type="InterPro" id="IPR013178">
    <property type="entry name" value="Histone_AcTrfase_Rtt109/CBP"/>
</dbReference>
<dbReference type="EC" id="2.3.1.48" evidence="3"/>
<feature type="transmembrane region" description="Helical" evidence="13">
    <location>
        <begin position="685"/>
        <end position="708"/>
    </location>
</feature>
<dbReference type="InterPro" id="IPR003689">
    <property type="entry name" value="ZIP"/>
</dbReference>
<name>A0ABR4N5A3_9FUNG</name>
<reference evidence="15 16" key="1">
    <citation type="submission" date="2023-09" db="EMBL/GenBank/DDBJ databases">
        <title>Pangenome analysis of Batrachochytrium dendrobatidis and related Chytrids.</title>
        <authorList>
            <person name="Yacoub M.N."/>
            <person name="Stajich J.E."/>
            <person name="James T.Y."/>
        </authorList>
    </citation>
    <scope>NUCLEOTIDE SEQUENCE [LARGE SCALE GENOMIC DNA]</scope>
    <source>
        <strain evidence="15 16">JEL0888</strain>
    </source>
</reference>
<feature type="transmembrane region" description="Helical" evidence="13">
    <location>
        <begin position="1063"/>
        <end position="1085"/>
    </location>
</feature>
<dbReference type="Proteomes" id="UP001527925">
    <property type="component" value="Unassembled WGS sequence"/>
</dbReference>
<feature type="transmembrane region" description="Helical" evidence="13">
    <location>
        <begin position="1138"/>
        <end position="1156"/>
    </location>
</feature>
<dbReference type="InterPro" id="IPR017978">
    <property type="entry name" value="GPCR_3_C"/>
</dbReference>
<feature type="transmembrane region" description="Helical" evidence="13">
    <location>
        <begin position="560"/>
        <end position="580"/>
    </location>
</feature>
<comment type="caution">
    <text evidence="15">The sequence shown here is derived from an EMBL/GenBank/DDBJ whole genome shotgun (WGS) entry which is preliminary data.</text>
</comment>
<sequence>MESVPFVQFDLSCNHGQMYAWADAISCALVAFGDPAQLKTLQIGEYISELQLVAHAKHSRRWLSAGVKSKGSAPAISITDSDFGPAFRMPFTYTFTLLALAVALCVVAAARPANKAYTNLTIYIINDATTLTVDHFALGARMAVAEINNNPNIMPDATLRVVDTRPPSYLTSLARLYEFAVDLCVNQGPYAFLGPYASYQALPFAMIYPMFYRYNLAWYRVSLYQFALFKYFGWTTIGIINQNVGIWPVAAKIFKKTFADHGITVATSITIADYSGVGSYYEQLKPSIQFAKSTGIRVFNLLTYNTIIGDILLTANRTGIWGPNYGIQMGPYPTDPIYQAWDPKVRAFISSTLADPVQMAQYLVLNPSITNPNTVGYPGTFFYLVPYQQSIAAGYDSVYSIVKAWDALINAAGADAQALVSGAVKAQLSDVLTQLQSPDTLLKIKMWPNGDPNAQVIIAYQYQGDSFGTYSVVGNYSNPDAEGVYTLTIDPSKFTWAGNRSFYDTPISFIPTPEDFVSWSDTSTRAMLVISGIACLCSLLCGVLVAVFRTSPVIKAASPNMLLFSALGLAVIPLNVFTLIGKEKALACKLRAFPVAIGLTLALAPIFAKSYRLYMIFYGHEYLSRFSHKIIRDEALYLIMTAIVGVMVAIVGGFAATSPIQSSQVYLDGPNKYLWTCVSGGGANAGVALIILWLALLMVGIGTLGYLIRGIPDQFNDVKENISAMFIIALFSLVCLVQGMMSNQDVIKEFQFEAVAIAAGVLYVSVTLVGTPVYRHVASNAIFTLKTRSTSASSKSASEPENDAKVSPGKKAKTLSRTTDKNSATASDAPSSNSTTAKLDSSQETAERKSVAEHISKKTAKTLEKTWIKTSSIKMTSARLQPNELDKFNTIRSKKVLINKSAVVRTGEYLQQWRRVKITLFLEPSNLLQFFFPSDPEKPTFLHLFNLRSVRALLKTDFGFERAVELVFERVTILIPFEEPLQMYAWADAISCALAAFGDPAQLKTLQIGEYIGELQLVAHTKHSRRWPNAGVKNKGSVPAISITDSDTDPCAAVLGGHFDMPLHVAAVFIIMATSFAGTVLPVLGKRLVRSEAGRTAITLLKLFGAGVIVATALVHMFVPANETLTNACLPRAFSRDYKAFAAVFAIAGIFVTHAVQVKTSIEYVDDSPVVAVVVADVDSASPAHDHIQPESAVSSTPTSSDDLTRRPAHHSSTAEVHVEEDADMHEGHSHGGLMLHTREKQLVVLLLELGIASHSVIIGLTLGIATDEFKTLLIALCFHQFFEGLALSAIVLDAGFRRWTMAFGMVVFYTLTTPAGIALGIVVRESFNANATQTLLATGVLDAVSAGILIYDALVNVIYPHFSAASFRRASSGFQLVQLLAMYLGCALMSLIGLWALTLQYTNIMLVATGELAGVSWYAPEKIDLLFKMAITKDRLAAHIAQELGSRIDGTRATGSLRVGSFCTQSPEQRELFAHQAPNTAALRTDRLVFVSHKPTSRVAGRPADSASVEEPAPASGAEQLVVAVQTCEYVVGRTLVVNVAKVDSSGSCSDTLRGVASGCVRALVGFLAKQASIDGLESLQLHVFARAQPQYLFHRSASRTSKRTLSPSALVKWWIRVLDGVSSDLSVLAGTAGTVERTAAIPGENADSPAAKSLVGALLGSQLCGEGGGWQWGLGRIDVPGHEHPVFPCFPDDPVSKAIAMLDHGKAASESDVLGMLGIVGECQSTCALFSVRASLKVKEPNDIGEASGPASVATSLAPVEFEHLMGQWLSASFADEDACVASTHRLLEIIAEKAGPAAISEPVTMASKAEQSSAPNHGAEPGAPRVMQLQGLVKLGCGMTIRDLVAALPPDADADSPAARALFSALSVVPAGSAEALECVALLQDAMTAGHTDFFVEHAWETSVHVAGLVGGGTGSSSVDSDSAGSVLALRVWQAAGSLIDHLSVQGHPRDMALFACEHLAALTSEGWNSQDWFGSAARFVLIARLAVTAVERSRPRQQASLVADAAQLIARGCEMLDVLESISDGDELLAKEAYSLAGTDLVSLLERLTLLEETAESDPRTSLARLASRLSVLFGETLLLNPPAEHGDRVQLLAKRVLISMAAFPKKTEQSWRTVGLTAKLIEMRGFAGRLGLYMLESMSPDIGPDAITLECFGDELSSNAEKSQYNLLIEALLAMVISCPSQQDTVHTFSLFKAVFAACTDEVKSRVLLMMMADGSVPTLVVSAISLLKEQIHAAMFGSRMLLDTFLSELLDARSSLYQGVADSGVISVLDSVELLHDRHGVLMHALNLYLYLLLRESPEVLRIPDANGTSRDSSPTYEGPKTQGPGEDPDRQRLLMDMLMLEGVLDRIEDRLSNALDVN</sequence>
<evidence type="ECO:0000256" key="11">
    <source>
        <dbReference type="ARBA" id="ARBA00023242"/>
    </source>
</evidence>
<dbReference type="PROSITE" id="PS50259">
    <property type="entry name" value="G_PROTEIN_RECEP_F3_4"/>
    <property type="match status" value="1"/>
</dbReference>
<evidence type="ECO:0000256" key="8">
    <source>
        <dbReference type="ARBA" id="ARBA00023136"/>
    </source>
</evidence>
<dbReference type="PANTHER" id="PTHR11040">
    <property type="entry name" value="ZINC/IRON TRANSPORTER"/>
    <property type="match status" value="1"/>
</dbReference>
<feature type="transmembrane region" description="Helical" evidence="13">
    <location>
        <begin position="1243"/>
        <end position="1266"/>
    </location>
</feature>
<feature type="compositionally biased region" description="Polar residues" evidence="12">
    <location>
        <begin position="2313"/>
        <end position="2322"/>
    </location>
</feature>
<feature type="transmembrane region" description="Helical" evidence="13">
    <location>
        <begin position="635"/>
        <end position="656"/>
    </location>
</feature>
<feature type="compositionally biased region" description="Polar residues" evidence="12">
    <location>
        <begin position="1192"/>
        <end position="1202"/>
    </location>
</feature>
<dbReference type="SMART" id="SM01250">
    <property type="entry name" value="KAT11"/>
    <property type="match status" value="1"/>
</dbReference>
<evidence type="ECO:0000256" key="9">
    <source>
        <dbReference type="ARBA" id="ARBA00023163"/>
    </source>
</evidence>
<comment type="subcellular location">
    <subcellularLocation>
        <location evidence="2">Membrane</location>
        <topology evidence="2">Multi-pass membrane protein</topology>
    </subcellularLocation>
    <subcellularLocation>
        <location evidence="1">Nucleus</location>
    </subcellularLocation>
</comment>
<keyword evidence="7" id="KW-0805">Transcription regulation</keyword>
<evidence type="ECO:0000256" key="12">
    <source>
        <dbReference type="SAM" id="MobiDB-lite"/>
    </source>
</evidence>
<evidence type="ECO:0000256" key="4">
    <source>
        <dbReference type="ARBA" id="ARBA00022679"/>
    </source>
</evidence>
<feature type="compositionally biased region" description="Polar residues" evidence="12">
    <location>
        <begin position="815"/>
        <end position="844"/>
    </location>
</feature>
<feature type="transmembrane region" description="Helical" evidence="13">
    <location>
        <begin position="1300"/>
        <end position="1324"/>
    </location>
</feature>
<evidence type="ECO:0000256" key="10">
    <source>
        <dbReference type="ARBA" id="ARBA00023180"/>
    </source>
</evidence>
<feature type="transmembrane region" description="Helical" evidence="13">
    <location>
        <begin position="526"/>
        <end position="548"/>
    </location>
</feature>
<dbReference type="InterPro" id="IPR001828">
    <property type="entry name" value="ANF_lig-bd_rcpt"/>
</dbReference>
<feature type="region of interest" description="Disordered" evidence="12">
    <location>
        <begin position="2310"/>
        <end position="2336"/>
    </location>
</feature>
<evidence type="ECO:0000256" key="13">
    <source>
        <dbReference type="SAM" id="Phobius"/>
    </source>
</evidence>
<evidence type="ECO:0000256" key="5">
    <source>
        <dbReference type="ARBA" id="ARBA00022692"/>
    </source>
</evidence>
<dbReference type="Pfam" id="PF01094">
    <property type="entry name" value="ANF_receptor"/>
    <property type="match status" value="1"/>
</dbReference>
<evidence type="ECO:0000256" key="6">
    <source>
        <dbReference type="ARBA" id="ARBA00022989"/>
    </source>
</evidence>
<gene>
    <name evidence="15" type="ORF">HK105_205768</name>
</gene>
<feature type="transmembrane region" description="Helical" evidence="13">
    <location>
        <begin position="1272"/>
        <end position="1293"/>
    </location>
</feature>
<keyword evidence="8 13" id="KW-0472">Membrane</keyword>
<keyword evidence="10" id="KW-0325">Glycoprotein</keyword>
<keyword evidence="5 13" id="KW-0812">Transmembrane</keyword>
<feature type="transmembrane region" description="Helical" evidence="13">
    <location>
        <begin position="720"/>
        <end position="741"/>
    </location>
</feature>
<dbReference type="Pfam" id="PF02535">
    <property type="entry name" value="Zip"/>
    <property type="match status" value="1"/>
</dbReference>
<dbReference type="InterPro" id="IPR016849">
    <property type="entry name" value="Rtt109"/>
</dbReference>
<dbReference type="InterPro" id="IPR028082">
    <property type="entry name" value="Peripla_BP_I"/>
</dbReference>
<accession>A0ABR4N5A3</accession>
<feature type="transmembrane region" description="Helical" evidence="13">
    <location>
        <begin position="1377"/>
        <end position="1398"/>
    </location>
</feature>
<feature type="transmembrane region" description="Helical" evidence="13">
    <location>
        <begin position="91"/>
        <end position="110"/>
    </location>
</feature>
<feature type="domain" description="G-protein coupled receptors family 3 profile" evidence="14">
    <location>
        <begin position="549"/>
        <end position="794"/>
    </location>
</feature>
<keyword evidence="6 13" id="KW-1133">Transmembrane helix</keyword>
<evidence type="ECO:0000259" key="14">
    <source>
        <dbReference type="PROSITE" id="PS50259"/>
    </source>
</evidence>
<dbReference type="PROSITE" id="PS51728">
    <property type="entry name" value="RTT109_HAT"/>
    <property type="match status" value="1"/>
</dbReference>
<keyword evidence="16" id="KW-1185">Reference proteome</keyword>
<feature type="region of interest" description="Disordered" evidence="12">
    <location>
        <begin position="1182"/>
        <end position="1231"/>
    </location>
</feature>
<keyword evidence="9" id="KW-0804">Transcription</keyword>
<feature type="transmembrane region" description="Helical" evidence="13">
    <location>
        <begin position="1097"/>
        <end position="1118"/>
    </location>
</feature>
<feature type="transmembrane region" description="Helical" evidence="13">
    <location>
        <begin position="592"/>
        <end position="614"/>
    </location>
</feature>
<organism evidence="15 16">
    <name type="scientific">Polyrhizophydium stewartii</name>
    <dbReference type="NCBI Taxonomy" id="2732419"/>
    <lineage>
        <taxon>Eukaryota</taxon>
        <taxon>Fungi</taxon>
        <taxon>Fungi incertae sedis</taxon>
        <taxon>Chytridiomycota</taxon>
        <taxon>Chytridiomycota incertae sedis</taxon>
        <taxon>Chytridiomycetes</taxon>
        <taxon>Rhizophydiales</taxon>
        <taxon>Rhizophydiales incertae sedis</taxon>
        <taxon>Polyrhizophydium</taxon>
    </lineage>
</organism>
<proteinExistence type="predicted"/>
<keyword evidence="11" id="KW-0539">Nucleus</keyword>
<keyword evidence="4" id="KW-0808">Transferase</keyword>
<feature type="compositionally biased region" description="Basic and acidic residues" evidence="12">
    <location>
        <begin position="1217"/>
        <end position="1230"/>
    </location>
</feature>